<organism evidence="2 3">
    <name type="scientific">Bacillus thuringiensis</name>
    <dbReference type="NCBI Taxonomy" id="1428"/>
    <lineage>
        <taxon>Bacteria</taxon>
        <taxon>Bacillati</taxon>
        <taxon>Bacillota</taxon>
        <taxon>Bacilli</taxon>
        <taxon>Bacillales</taxon>
        <taxon>Bacillaceae</taxon>
        <taxon>Bacillus</taxon>
        <taxon>Bacillus cereus group</taxon>
    </lineage>
</organism>
<dbReference type="RefSeq" id="WP_153603574.1">
    <property type="nucleotide sequence ID" value="NZ_JABVDO010000019.1"/>
</dbReference>
<dbReference type="EMBL" id="JAXCMD010000020">
    <property type="protein sequence ID" value="MDY0855193.1"/>
    <property type="molecule type" value="Genomic_DNA"/>
</dbReference>
<accession>A0AAW9GLJ4</accession>
<gene>
    <name evidence="2" type="ORF">SOH20_30860</name>
</gene>
<reference evidence="2" key="1">
    <citation type="submission" date="2023-11" db="EMBL/GenBank/DDBJ databases">
        <title>Genome Sequence of Bacillus thuringiensis stain BLB 30AF.</title>
        <authorList>
            <person name="Farhat A."/>
        </authorList>
    </citation>
    <scope>NUCLEOTIDE SEQUENCE</scope>
    <source>
        <strain evidence="2">BLB30AF</strain>
    </source>
</reference>
<comment type="caution">
    <text evidence="2">The sequence shown here is derived from an EMBL/GenBank/DDBJ whole genome shotgun (WGS) entry which is preliminary data.</text>
</comment>
<proteinExistence type="predicted"/>
<name>A0AAW9GLJ4_BACTU</name>
<keyword evidence="1" id="KW-0812">Transmembrane</keyword>
<evidence type="ECO:0000313" key="2">
    <source>
        <dbReference type="EMBL" id="MDY0855193.1"/>
    </source>
</evidence>
<dbReference type="GeneID" id="92804050"/>
<keyword evidence="1" id="KW-1133">Transmembrane helix</keyword>
<keyword evidence="1" id="KW-0472">Membrane</keyword>
<feature type="transmembrane region" description="Helical" evidence="1">
    <location>
        <begin position="21"/>
        <end position="48"/>
    </location>
</feature>
<dbReference type="AlphaFoldDB" id="A0AAW9GLJ4"/>
<evidence type="ECO:0000256" key="1">
    <source>
        <dbReference type="SAM" id="Phobius"/>
    </source>
</evidence>
<dbReference type="Proteomes" id="UP001274571">
    <property type="component" value="Unassembled WGS sequence"/>
</dbReference>
<sequence length="57" mass="6816">MAKRPGVSATFHFIAVKDQHCLLYNVIRLDASIFLFASAFLYFCYYTWHFKEFQVFI</sequence>
<evidence type="ECO:0000313" key="3">
    <source>
        <dbReference type="Proteomes" id="UP001274571"/>
    </source>
</evidence>
<protein>
    <submittedName>
        <fullName evidence="2">Uncharacterized protein</fullName>
    </submittedName>
</protein>